<comment type="subcellular location">
    <subcellularLocation>
        <location evidence="1">Periplasm</location>
    </subcellularLocation>
</comment>
<sequence>MALLKETAVLEGNDGVFYRIQSDLRMDHRVSQQAIEYMAELSRALAENGTLLVYLPVPTKGLAMPQMLPRDARLYGYDAALAGRVFQGLIARFEAAGVATVDALPQMTSLASATPPFFKADFHWTSFGARAAAMAVAERLQREPNYQAMEKARYTSQSVGPKTAFSGLRRLLQLSCHDALPPVVTTGFETDKTPEGETASVDLFAEAESAQIALVGTSFSDSDINNFAGFISEATGLDVVNYALTGGNQFGAIQDYLTSREFHENPPAILLWENPIYNSLTRFGDQPMRELIAAARGKCRKELVGSDGGGPEVDIPQDATTRDTVLLDLGMADARRVAFNFEMPDGSTRRRVVQRSSRQTPTGRFFMPLSGFGTEFPTQLRVEAPNANTTSARFFLCN</sequence>
<dbReference type="InterPro" id="IPR031811">
    <property type="entry name" value="ALGX/ALGJ_SGNH-like"/>
</dbReference>
<protein>
    <recommendedName>
        <fullName evidence="7">AlgX/AlgJ SGNH hydrolase-like domain-containing protein</fullName>
    </recommendedName>
</protein>
<evidence type="ECO:0000256" key="2">
    <source>
        <dbReference type="ARBA" id="ARBA00005182"/>
    </source>
</evidence>
<keyword evidence="9" id="KW-1185">Reference proteome</keyword>
<evidence type="ECO:0000259" key="7">
    <source>
        <dbReference type="Pfam" id="PF16822"/>
    </source>
</evidence>
<dbReference type="RefSeq" id="WP_339401761.1">
    <property type="nucleotide sequence ID" value="NZ_JBBGAZ010000001.1"/>
</dbReference>
<evidence type="ECO:0000313" key="8">
    <source>
        <dbReference type="EMBL" id="MEJ5216671.1"/>
    </source>
</evidence>
<evidence type="ECO:0000256" key="5">
    <source>
        <dbReference type="ARBA" id="ARBA00022764"/>
    </source>
</evidence>
<accession>A0ABU8QB79</accession>
<comment type="caution">
    <text evidence="8">The sequence shown here is derived from an EMBL/GenBank/DDBJ whole genome shotgun (WGS) entry which is preliminary data.</text>
</comment>
<keyword evidence="6" id="KW-0016">Alginate biosynthesis</keyword>
<keyword evidence="3" id="KW-0808">Transferase</keyword>
<dbReference type="Proteomes" id="UP001368270">
    <property type="component" value="Unassembled WGS sequence"/>
</dbReference>
<evidence type="ECO:0000256" key="1">
    <source>
        <dbReference type="ARBA" id="ARBA00004418"/>
    </source>
</evidence>
<gene>
    <name evidence="8" type="ORF">WG622_00320</name>
</gene>
<proteinExistence type="predicted"/>
<reference evidence="8 9" key="1">
    <citation type="submission" date="2024-03" db="EMBL/GenBank/DDBJ databases">
        <title>Cognatishimia coralii sp. nov., a marine bacterium isolated from coral surrounding seawater.</title>
        <authorList>
            <person name="Liu X."/>
            <person name="Liu S."/>
            <person name="Sun H."/>
            <person name="Zhang Y."/>
        </authorList>
    </citation>
    <scope>NUCLEOTIDE SEQUENCE [LARGE SCALE GENOMIC DNA]</scope>
    <source>
        <strain evidence="8 9">D5M38</strain>
    </source>
</reference>
<evidence type="ECO:0000313" key="9">
    <source>
        <dbReference type="Proteomes" id="UP001368270"/>
    </source>
</evidence>
<evidence type="ECO:0000256" key="4">
    <source>
        <dbReference type="ARBA" id="ARBA00022729"/>
    </source>
</evidence>
<keyword evidence="5" id="KW-0574">Periplasm</keyword>
<feature type="domain" description="AlgX/AlgJ SGNH hydrolase-like" evidence="7">
    <location>
        <begin position="9"/>
        <end position="275"/>
    </location>
</feature>
<organism evidence="8 9">
    <name type="scientific">Cognatishimia coralii</name>
    <dbReference type="NCBI Taxonomy" id="3083254"/>
    <lineage>
        <taxon>Bacteria</taxon>
        <taxon>Pseudomonadati</taxon>
        <taxon>Pseudomonadota</taxon>
        <taxon>Alphaproteobacteria</taxon>
        <taxon>Rhodobacterales</taxon>
        <taxon>Paracoccaceae</taxon>
        <taxon>Cognatishimia</taxon>
    </lineage>
</organism>
<evidence type="ECO:0000256" key="6">
    <source>
        <dbReference type="ARBA" id="ARBA00022841"/>
    </source>
</evidence>
<comment type="pathway">
    <text evidence="2">Glycan biosynthesis; alginate biosynthesis.</text>
</comment>
<keyword evidence="4" id="KW-0732">Signal</keyword>
<dbReference type="Pfam" id="PF16822">
    <property type="entry name" value="ALGX"/>
    <property type="match status" value="1"/>
</dbReference>
<dbReference type="EMBL" id="JBBGAZ010000001">
    <property type="protein sequence ID" value="MEJ5216671.1"/>
    <property type="molecule type" value="Genomic_DNA"/>
</dbReference>
<name>A0ABU8QB79_9RHOB</name>
<evidence type="ECO:0000256" key="3">
    <source>
        <dbReference type="ARBA" id="ARBA00022679"/>
    </source>
</evidence>